<reference evidence="3" key="1">
    <citation type="journal article" date="2015" name="MBio">
        <title>Genome-resolved metagenomic analysis reveals roles for candidate phyla and other microbial community members in biogeochemical transformations in oil reservoirs.</title>
        <authorList>
            <person name="Hu P."/>
            <person name="Tom L."/>
            <person name="Singh A."/>
            <person name="Thomas B.C."/>
            <person name="Baker B.J."/>
            <person name="Piceno Y.M."/>
            <person name="Andersen G.L."/>
            <person name="Banfield J.F."/>
        </authorList>
    </citation>
    <scope>NUCLEOTIDE SEQUENCE [LARGE SCALE GENOMIC DNA]</scope>
    <source>
        <strain evidence="3">56_747</strain>
    </source>
</reference>
<comment type="caution">
    <text evidence="3">The sequence shown here is derived from an EMBL/GenBank/DDBJ whole genome shotgun (WGS) entry which is preliminary data.</text>
</comment>
<reference evidence="4 5" key="2">
    <citation type="journal article" date="2015" name="MBio">
        <title>Genome-Resolved Metagenomic Analysis Reveals Roles for Candidate Phyla and Other Microbial Community Members in Biogeochemical Transformations in Oil Reservoirs.</title>
        <authorList>
            <person name="Hu P."/>
            <person name="Tom L."/>
            <person name="Singh A."/>
            <person name="Thomas B.C."/>
            <person name="Baker B.J."/>
            <person name="Piceno Y.M."/>
            <person name="Andersen G.L."/>
            <person name="Banfield J.F."/>
        </authorList>
    </citation>
    <scope>NUCLEOTIDE SEQUENCE [LARGE SCALE GENOMIC DNA]</scope>
    <source>
        <strain evidence="2">57_489</strain>
    </source>
</reference>
<evidence type="ECO:0000313" key="5">
    <source>
        <dbReference type="Proteomes" id="UP000057043"/>
    </source>
</evidence>
<dbReference type="PANTHER" id="PTHR21530">
    <property type="entry name" value="PHEROMONE SHUTDOWN PROTEIN"/>
    <property type="match status" value="1"/>
</dbReference>
<keyword evidence="1" id="KW-0812">Transmembrane</keyword>
<dbReference type="Proteomes" id="UP000057043">
    <property type="component" value="Unassembled WGS sequence"/>
</dbReference>
<evidence type="ECO:0000256" key="1">
    <source>
        <dbReference type="SAM" id="Phobius"/>
    </source>
</evidence>
<evidence type="ECO:0000313" key="3">
    <source>
        <dbReference type="EMBL" id="KUK95589.1"/>
    </source>
</evidence>
<accession>A0A117MBY2</accession>
<protein>
    <submittedName>
        <fullName evidence="3">TraB family protein</fullName>
    </submittedName>
</protein>
<dbReference type="EMBL" id="LGFT01000018">
    <property type="protein sequence ID" value="KUK44693.1"/>
    <property type="molecule type" value="Genomic_DNA"/>
</dbReference>
<dbReference type="InterPro" id="IPR002816">
    <property type="entry name" value="TraB/PrgY/GumN_fam"/>
</dbReference>
<feature type="transmembrane region" description="Helical" evidence="1">
    <location>
        <begin position="378"/>
        <end position="404"/>
    </location>
</feature>
<dbReference type="InterPro" id="IPR005230">
    <property type="entry name" value="TraB_bac"/>
</dbReference>
<dbReference type="PATRIC" id="fig|301375.6.peg.927"/>
<dbReference type="Pfam" id="PF01963">
    <property type="entry name" value="TraB_PrgY_gumN"/>
    <property type="match status" value="1"/>
</dbReference>
<gene>
    <name evidence="2" type="ORF">XD72_0930</name>
    <name evidence="3" type="ORF">XE07_1724</name>
</gene>
<feature type="transmembrane region" description="Helical" evidence="1">
    <location>
        <begin position="269"/>
        <end position="289"/>
    </location>
</feature>
<keyword evidence="1" id="KW-1133">Transmembrane helix</keyword>
<dbReference type="EMBL" id="LGHB01000031">
    <property type="protein sequence ID" value="KUK95589.1"/>
    <property type="molecule type" value="Genomic_DNA"/>
</dbReference>
<dbReference type="InterPro" id="IPR046345">
    <property type="entry name" value="TraB_PrgY-like"/>
</dbReference>
<dbReference type="NCBIfam" id="TIGR00261">
    <property type="entry name" value="traB"/>
    <property type="match status" value="1"/>
</dbReference>
<dbReference type="CDD" id="cd14726">
    <property type="entry name" value="TraB_PrgY-like"/>
    <property type="match status" value="1"/>
</dbReference>
<sequence length="419" mass="45141">MAHRGVIDLEDIDSGGAGDAELRQAPREDGIKGEIVIVGTAHVSEKSVQEVTQAIEDLHPDIVAVELCQGRYRALTGQEEDGEIQIKEILSGGKLYLLLVQWFLAYIQKKIGSDLGVKPGSEMIAAIEVAERTGARVALVDRDIAVTIQRFWSAMSLLEKAKLFASMIPAAFGRGDEIDIEKVTEEDVVSAIIEEFREVSPGAAQVLIDERDAYIARNLIRLGSEGRVVAVVGAGHRDGITKYLAHPEKIPPFENMTRISKRRISAPKLFGAALMLLVVVTIAAVLISSTSAENIFSALKVWFLVNGVLSALGVILARGHPLSALTAFMIAWLTSLNPLMAAGWFAGIVEAWKRKPTMADTKKLADAETFKELMAIPLFRVILVAALANIGSVAGTVLGAYLILRMSGLSPDELIGGIL</sequence>
<name>A0A117MBY2_9EURY</name>
<dbReference type="Proteomes" id="UP000053961">
    <property type="component" value="Unassembled WGS sequence"/>
</dbReference>
<organism evidence="3 4">
    <name type="scientific">Methanothrix harundinacea</name>
    <dbReference type="NCBI Taxonomy" id="301375"/>
    <lineage>
        <taxon>Archaea</taxon>
        <taxon>Methanobacteriati</taxon>
        <taxon>Methanobacteriota</taxon>
        <taxon>Stenosarchaea group</taxon>
        <taxon>Methanomicrobia</taxon>
        <taxon>Methanotrichales</taxon>
        <taxon>Methanotrichaceae</taxon>
        <taxon>Methanothrix</taxon>
    </lineage>
</organism>
<evidence type="ECO:0000313" key="4">
    <source>
        <dbReference type="Proteomes" id="UP000053961"/>
    </source>
</evidence>
<proteinExistence type="predicted"/>
<evidence type="ECO:0000313" key="2">
    <source>
        <dbReference type="EMBL" id="KUK44693.1"/>
    </source>
</evidence>
<dbReference type="PANTHER" id="PTHR21530:SF7">
    <property type="entry name" value="TRAB DOMAIN-CONTAINING PROTEIN"/>
    <property type="match status" value="1"/>
</dbReference>
<dbReference type="AlphaFoldDB" id="A0A117MBY2"/>
<keyword evidence="1" id="KW-0472">Membrane</keyword>
<feature type="transmembrane region" description="Helical" evidence="1">
    <location>
        <begin position="324"/>
        <end position="346"/>
    </location>
</feature>
<feature type="transmembrane region" description="Helical" evidence="1">
    <location>
        <begin position="295"/>
        <end position="317"/>
    </location>
</feature>